<dbReference type="Proteomes" id="UP000002015">
    <property type="component" value="Chromosome"/>
</dbReference>
<sequence length="156" mass="17501">MSDNVRIILADNGLIEMDFERAKTYLLSKPQTELDFPFGEGVYVFKVKGKMFATLSIGKVGKEAEAKAKADPETRPVSEQQSWWMNLKCDPDEAAILRDIFPSVIPGYHMNKALWNTVILDGSIPQGEIERMIDNSFLLVVAKMTQKAQASVLIHL</sequence>
<evidence type="ECO:0008006" key="3">
    <source>
        <dbReference type="Google" id="ProtNLM"/>
    </source>
</evidence>
<dbReference type="Gene3D" id="3.90.1150.30">
    <property type="match status" value="1"/>
</dbReference>
<name>A8FSQ6_SHESH</name>
<dbReference type="InterPro" id="IPR007351">
    <property type="entry name" value="YjbR"/>
</dbReference>
<dbReference type="EMBL" id="CP000821">
    <property type="protein sequence ID" value="ABV35879.1"/>
    <property type="molecule type" value="Genomic_DNA"/>
</dbReference>
<dbReference type="InterPro" id="IPR038056">
    <property type="entry name" value="YjbR-like_sf"/>
</dbReference>
<dbReference type="HOGENOM" id="CLU_105851_1_1_6"/>
<dbReference type="SUPFAM" id="SSF142906">
    <property type="entry name" value="YjbR-like"/>
    <property type="match status" value="1"/>
</dbReference>
<proteinExistence type="predicted"/>
<dbReference type="AlphaFoldDB" id="A8FSQ6"/>
<dbReference type="Pfam" id="PF04237">
    <property type="entry name" value="YjbR"/>
    <property type="match status" value="1"/>
</dbReference>
<dbReference type="PANTHER" id="PTHR35145:SF1">
    <property type="entry name" value="CYTOPLASMIC PROTEIN"/>
    <property type="match status" value="1"/>
</dbReference>
<dbReference type="PANTHER" id="PTHR35145">
    <property type="entry name" value="CYTOPLASMIC PROTEIN-RELATED"/>
    <property type="match status" value="1"/>
</dbReference>
<dbReference type="eggNOG" id="COG2315">
    <property type="taxonomic scope" value="Bacteria"/>
</dbReference>
<keyword evidence="2" id="KW-1185">Reference proteome</keyword>
<organism evidence="1 2">
    <name type="scientific">Shewanella sediminis (strain HAW-EB3)</name>
    <dbReference type="NCBI Taxonomy" id="425104"/>
    <lineage>
        <taxon>Bacteria</taxon>
        <taxon>Pseudomonadati</taxon>
        <taxon>Pseudomonadota</taxon>
        <taxon>Gammaproteobacteria</taxon>
        <taxon>Alteromonadales</taxon>
        <taxon>Shewanellaceae</taxon>
        <taxon>Shewanella</taxon>
    </lineage>
</organism>
<accession>A8FSQ6</accession>
<dbReference type="STRING" id="425104.Ssed_1268"/>
<dbReference type="KEGG" id="sse:Ssed_1268"/>
<dbReference type="InterPro" id="IPR058532">
    <property type="entry name" value="YjbR/MT2646/Rv2570-like"/>
</dbReference>
<evidence type="ECO:0000313" key="2">
    <source>
        <dbReference type="Proteomes" id="UP000002015"/>
    </source>
</evidence>
<reference evidence="1 2" key="1">
    <citation type="submission" date="2007-08" db="EMBL/GenBank/DDBJ databases">
        <title>Complete sequence of Shewanella sediminis HAW-EB3.</title>
        <authorList>
            <consortium name="US DOE Joint Genome Institute"/>
            <person name="Copeland A."/>
            <person name="Lucas S."/>
            <person name="Lapidus A."/>
            <person name="Barry K."/>
            <person name="Glavina del Rio T."/>
            <person name="Dalin E."/>
            <person name="Tice H."/>
            <person name="Pitluck S."/>
            <person name="Chertkov O."/>
            <person name="Brettin T."/>
            <person name="Bruce D."/>
            <person name="Detter J.C."/>
            <person name="Han C."/>
            <person name="Schmutz J."/>
            <person name="Larimer F."/>
            <person name="Land M."/>
            <person name="Hauser L."/>
            <person name="Kyrpides N."/>
            <person name="Kim E."/>
            <person name="Zhao J.-S."/>
            <person name="Richardson P."/>
        </authorList>
    </citation>
    <scope>NUCLEOTIDE SEQUENCE [LARGE SCALE GENOMIC DNA]</scope>
    <source>
        <strain evidence="1 2">HAW-EB3</strain>
    </source>
</reference>
<gene>
    <name evidence="1" type="ordered locus">Ssed_1268</name>
</gene>
<evidence type="ECO:0000313" key="1">
    <source>
        <dbReference type="EMBL" id="ABV35879.1"/>
    </source>
</evidence>
<protein>
    <recommendedName>
        <fullName evidence="3">MmcQ/YjbR family DNA-binding protein</fullName>
    </recommendedName>
</protein>